<evidence type="ECO:0000313" key="1">
    <source>
        <dbReference type="EMBL" id="GAA4649267.1"/>
    </source>
</evidence>
<sequence>MQAINPVDLKRDLLAVDYAFYSILAEETGRPLARRRPVECQPSHIELAKSLFDDAKRPSMVDVIALLLN</sequence>
<name>A0ABP8V078_9GAMM</name>
<accession>A0ABP8V078</accession>
<protein>
    <submittedName>
        <fullName evidence="1">Uncharacterized protein</fullName>
    </submittedName>
</protein>
<comment type="caution">
    <text evidence="1">The sequence shown here is derived from an EMBL/GenBank/DDBJ whole genome shotgun (WGS) entry which is preliminary data.</text>
</comment>
<proteinExistence type="predicted"/>
<keyword evidence="2" id="KW-1185">Reference proteome</keyword>
<dbReference type="Proteomes" id="UP001500604">
    <property type="component" value="Unassembled WGS sequence"/>
</dbReference>
<dbReference type="EMBL" id="BAABFL010000128">
    <property type="protein sequence ID" value="GAA4649267.1"/>
    <property type="molecule type" value="Genomic_DNA"/>
</dbReference>
<organism evidence="1 2">
    <name type="scientific">Kistimonas scapharcae</name>
    <dbReference type="NCBI Taxonomy" id="1036133"/>
    <lineage>
        <taxon>Bacteria</taxon>
        <taxon>Pseudomonadati</taxon>
        <taxon>Pseudomonadota</taxon>
        <taxon>Gammaproteobacteria</taxon>
        <taxon>Oceanospirillales</taxon>
        <taxon>Endozoicomonadaceae</taxon>
        <taxon>Kistimonas</taxon>
    </lineage>
</organism>
<gene>
    <name evidence="1" type="ORF">GCM10023116_15410</name>
</gene>
<evidence type="ECO:0000313" key="2">
    <source>
        <dbReference type="Proteomes" id="UP001500604"/>
    </source>
</evidence>
<dbReference type="RefSeq" id="WP_345195055.1">
    <property type="nucleotide sequence ID" value="NZ_BAABFL010000128.1"/>
</dbReference>
<reference evidence="2" key="1">
    <citation type="journal article" date="2019" name="Int. J. Syst. Evol. Microbiol.">
        <title>The Global Catalogue of Microorganisms (GCM) 10K type strain sequencing project: providing services to taxonomists for standard genome sequencing and annotation.</title>
        <authorList>
            <consortium name="The Broad Institute Genomics Platform"/>
            <consortium name="The Broad Institute Genome Sequencing Center for Infectious Disease"/>
            <person name="Wu L."/>
            <person name="Ma J."/>
        </authorList>
    </citation>
    <scope>NUCLEOTIDE SEQUENCE [LARGE SCALE GENOMIC DNA]</scope>
    <source>
        <strain evidence="2">JCM 17805</strain>
    </source>
</reference>